<dbReference type="InterPro" id="IPR057727">
    <property type="entry name" value="WCX_dom"/>
</dbReference>
<dbReference type="Proteomes" id="UP000460435">
    <property type="component" value="Unassembled WGS sequence"/>
</dbReference>
<protein>
    <submittedName>
        <fullName evidence="3">WYL domain-containing protein</fullName>
    </submittedName>
</protein>
<evidence type="ECO:0000313" key="4">
    <source>
        <dbReference type="Proteomes" id="UP000460435"/>
    </source>
</evidence>
<dbReference type="InterPro" id="IPR026881">
    <property type="entry name" value="WYL_dom"/>
</dbReference>
<dbReference type="EMBL" id="WLZY01000001">
    <property type="protein sequence ID" value="NDL56091.1"/>
    <property type="molecule type" value="Genomic_DNA"/>
</dbReference>
<dbReference type="InterPro" id="IPR051534">
    <property type="entry name" value="CBASS_pafABC_assoc_protein"/>
</dbReference>
<feature type="domain" description="WYL" evidence="1">
    <location>
        <begin position="150"/>
        <end position="210"/>
    </location>
</feature>
<comment type="caution">
    <text evidence="3">The sequence shown here is derived from an EMBL/GenBank/DDBJ whole genome shotgun (WGS) entry which is preliminary data.</text>
</comment>
<dbReference type="RefSeq" id="WP_162448724.1">
    <property type="nucleotide sequence ID" value="NZ_WLZY01000001.1"/>
</dbReference>
<dbReference type="AlphaFoldDB" id="A0A7K3LYH2"/>
<keyword evidence="4" id="KW-1185">Reference proteome</keyword>
<reference evidence="3 4" key="1">
    <citation type="submission" date="2019-11" db="EMBL/GenBank/DDBJ databases">
        <authorList>
            <person name="Li X.-J."/>
            <person name="Feng X.-M."/>
        </authorList>
    </citation>
    <scope>NUCLEOTIDE SEQUENCE [LARGE SCALE GENOMIC DNA]</scope>
    <source>
        <strain evidence="3 4">XMNu-373</strain>
    </source>
</reference>
<accession>A0A7K3LYH2</accession>
<dbReference type="Pfam" id="PF13280">
    <property type="entry name" value="WYL"/>
    <property type="match status" value="1"/>
</dbReference>
<dbReference type="PROSITE" id="PS52050">
    <property type="entry name" value="WYL"/>
    <property type="match status" value="1"/>
</dbReference>
<dbReference type="Pfam" id="PF25583">
    <property type="entry name" value="WCX"/>
    <property type="match status" value="1"/>
</dbReference>
<evidence type="ECO:0000313" key="3">
    <source>
        <dbReference type="EMBL" id="NDL56091.1"/>
    </source>
</evidence>
<proteinExistence type="predicted"/>
<dbReference type="PANTHER" id="PTHR34580">
    <property type="match status" value="1"/>
</dbReference>
<gene>
    <name evidence="3" type="ORF">F7O44_03280</name>
</gene>
<evidence type="ECO:0000259" key="2">
    <source>
        <dbReference type="Pfam" id="PF25583"/>
    </source>
</evidence>
<name>A0A7K3LYH2_9ACTN</name>
<sequence length="324" mass="35649">MSQQAKSERLMNLVICLLVARGYVPKSRIRNVVGGYGDQTDEAFDRMFERDKDELREVGIPIETGSNDPFGDDEPGYRISRQEFELPEIRLEPDEAAVVGLAARVWQHSGLAAATSNAVVKLKAAGVEADTRALGAVEPRVGGEEPAFWPLWEAVRDRRPVRFPHRKVSSSTPMERHLQPWSVLSWHGRWYVLGHDTDRGAARMFRLSRIVGDVEPDGEPGSYDVPPPEDVRAAASALAPPEPGDLPTATVKVRDGSGHTLRRRAVDVQPAAEAGWDIVTVKYSSVMRLAEEVATHGADVVALEPEELRKQVIASLNDVVGERA</sequence>
<dbReference type="PANTHER" id="PTHR34580:SF3">
    <property type="entry name" value="PROTEIN PAFB"/>
    <property type="match status" value="1"/>
</dbReference>
<feature type="domain" description="WCX" evidence="2">
    <location>
        <begin position="247"/>
        <end position="317"/>
    </location>
</feature>
<organism evidence="3 4">
    <name type="scientific">Phytoactinopolyspora mesophila</name>
    <dbReference type="NCBI Taxonomy" id="2650750"/>
    <lineage>
        <taxon>Bacteria</taxon>
        <taxon>Bacillati</taxon>
        <taxon>Actinomycetota</taxon>
        <taxon>Actinomycetes</taxon>
        <taxon>Jiangellales</taxon>
        <taxon>Jiangellaceae</taxon>
        <taxon>Phytoactinopolyspora</taxon>
    </lineage>
</organism>
<evidence type="ECO:0000259" key="1">
    <source>
        <dbReference type="Pfam" id="PF13280"/>
    </source>
</evidence>